<reference evidence="2" key="1">
    <citation type="submission" date="2023-08" db="EMBL/GenBank/DDBJ databases">
        <title>Black Yeasts Isolated from many extreme environments.</title>
        <authorList>
            <person name="Coleine C."/>
            <person name="Stajich J.E."/>
            <person name="Selbmann L."/>
        </authorList>
    </citation>
    <scope>NUCLEOTIDE SEQUENCE</scope>
    <source>
        <strain evidence="2">CCFEE 5810</strain>
    </source>
</reference>
<dbReference type="PANTHER" id="PTHR45763">
    <property type="entry name" value="HYDROLASE, ALPHA/BETA FOLD FAMILY PROTEIN, EXPRESSED-RELATED"/>
    <property type="match status" value="1"/>
</dbReference>
<evidence type="ECO:0000313" key="3">
    <source>
        <dbReference type="Proteomes" id="UP001310594"/>
    </source>
</evidence>
<gene>
    <name evidence="2" type="ORF">LTR97_012637</name>
</gene>
<feature type="domain" description="AB hydrolase-1" evidence="1">
    <location>
        <begin position="39"/>
        <end position="141"/>
    </location>
</feature>
<comment type="caution">
    <text evidence="2">The sequence shown here is derived from an EMBL/GenBank/DDBJ whole genome shotgun (WGS) entry which is preliminary data.</text>
</comment>
<dbReference type="AlphaFoldDB" id="A0AAN7VQM9"/>
<protein>
    <recommendedName>
        <fullName evidence="1">AB hydrolase-1 domain-containing protein</fullName>
    </recommendedName>
</protein>
<dbReference type="Gene3D" id="3.40.50.1820">
    <property type="entry name" value="alpha/beta hydrolase"/>
    <property type="match status" value="1"/>
</dbReference>
<dbReference type="SUPFAM" id="SSF53474">
    <property type="entry name" value="alpha/beta-Hydrolases"/>
    <property type="match status" value="1"/>
</dbReference>
<dbReference type="EMBL" id="JAVRQU010000028">
    <property type="protein sequence ID" value="KAK5689877.1"/>
    <property type="molecule type" value="Genomic_DNA"/>
</dbReference>
<dbReference type="InterPro" id="IPR029058">
    <property type="entry name" value="AB_hydrolase_fold"/>
</dbReference>
<dbReference type="Proteomes" id="UP001310594">
    <property type="component" value="Unassembled WGS sequence"/>
</dbReference>
<proteinExistence type="predicted"/>
<accession>A0AAN7VQM9</accession>
<evidence type="ECO:0000313" key="2">
    <source>
        <dbReference type="EMBL" id="KAK5689877.1"/>
    </source>
</evidence>
<dbReference type="Pfam" id="PF00561">
    <property type="entry name" value="Abhydrolase_1"/>
    <property type="match status" value="1"/>
</dbReference>
<sequence length="314" mass="34726">MRSPITDSTASEPVADGICTLDDGRIIAYNLSGAMHGYPVFHLHGWPGSRTEGSLFDLQAAELGIRIIAIDRPGIGLSTPHSQRTVLDHALDIRQVAKHLSIKEYSVMGVSGGGQYALACAFLIPPEELRSIALVCGQGPVEVSLRGMNWSNQMVVRGFQYGPTLIRLLMHGMSWILKVSTMNRTSNERIFESFQTLRRWGLLGLVEKDKKVFANPDTLRAVITSVREHFRQGVEGCLAEGRVTTSTLGFEIQDIKRNVRLWYGREDTDVPAAVGEEIAKQLGENATLRLEDETHLSLVVNQQGPILQDLLDRP</sequence>
<dbReference type="InterPro" id="IPR000073">
    <property type="entry name" value="AB_hydrolase_1"/>
</dbReference>
<organism evidence="2 3">
    <name type="scientific">Elasticomyces elasticus</name>
    <dbReference type="NCBI Taxonomy" id="574655"/>
    <lineage>
        <taxon>Eukaryota</taxon>
        <taxon>Fungi</taxon>
        <taxon>Dikarya</taxon>
        <taxon>Ascomycota</taxon>
        <taxon>Pezizomycotina</taxon>
        <taxon>Dothideomycetes</taxon>
        <taxon>Dothideomycetidae</taxon>
        <taxon>Mycosphaerellales</taxon>
        <taxon>Teratosphaeriaceae</taxon>
        <taxon>Elasticomyces</taxon>
    </lineage>
</organism>
<name>A0AAN7VQM9_9PEZI</name>
<dbReference type="PANTHER" id="PTHR45763:SF46">
    <property type="entry name" value="AB HYDROLASE-1 DOMAIN-CONTAINING PROTEIN"/>
    <property type="match status" value="1"/>
</dbReference>
<evidence type="ECO:0000259" key="1">
    <source>
        <dbReference type="Pfam" id="PF00561"/>
    </source>
</evidence>